<dbReference type="GO" id="GO:0003677">
    <property type="term" value="F:DNA binding"/>
    <property type="evidence" value="ECO:0007669"/>
    <property type="project" value="UniProtKB-KW"/>
</dbReference>
<dbReference type="SUPFAM" id="SSF89082">
    <property type="entry name" value="Antibiotic binding domain of TipA-like multidrug resistance regulators"/>
    <property type="match status" value="1"/>
</dbReference>
<reference evidence="3 4" key="1">
    <citation type="submission" date="2016-10" db="EMBL/GenBank/DDBJ databases">
        <authorList>
            <person name="de Groot N.N."/>
        </authorList>
    </citation>
    <scope>NUCLEOTIDE SEQUENCE [LARGE SCALE GENOMIC DNA]</scope>
    <source>
        <strain evidence="3 4">DSM 44468</strain>
    </source>
</reference>
<accession>A0A1I4CAF0</accession>
<protein>
    <submittedName>
        <fullName evidence="3">DNA-binding transcriptional regulator, MerR family</fullName>
    </submittedName>
</protein>
<dbReference type="CDD" id="cd01106">
    <property type="entry name" value="HTH_TipAL-Mta"/>
    <property type="match status" value="1"/>
</dbReference>
<dbReference type="Pfam" id="PF07739">
    <property type="entry name" value="TipAS"/>
    <property type="match status" value="1"/>
</dbReference>
<dbReference type="SUPFAM" id="SSF46955">
    <property type="entry name" value="Putative DNA-binding domain"/>
    <property type="match status" value="1"/>
</dbReference>
<proteinExistence type="predicted"/>
<dbReference type="Pfam" id="PF13411">
    <property type="entry name" value="MerR_1"/>
    <property type="match status" value="1"/>
</dbReference>
<dbReference type="GO" id="GO:0003700">
    <property type="term" value="F:DNA-binding transcription factor activity"/>
    <property type="evidence" value="ECO:0007669"/>
    <property type="project" value="InterPro"/>
</dbReference>
<dbReference type="InterPro" id="IPR000551">
    <property type="entry name" value="MerR-type_HTH_dom"/>
</dbReference>
<dbReference type="PANTHER" id="PTHR30204:SF97">
    <property type="entry name" value="MERR FAMILY REGULATORY PROTEIN"/>
    <property type="match status" value="1"/>
</dbReference>
<evidence type="ECO:0000313" key="3">
    <source>
        <dbReference type="EMBL" id="SFK77773.1"/>
    </source>
</evidence>
<dbReference type="Gene3D" id="1.10.1660.10">
    <property type="match status" value="1"/>
</dbReference>
<gene>
    <name evidence="3" type="ORF">SAMN05421835_13335</name>
</gene>
<feature type="domain" description="HTH merR-type" evidence="2">
    <location>
        <begin position="5"/>
        <end position="74"/>
    </location>
</feature>
<dbReference type="RefSeq" id="WP_091515865.1">
    <property type="nucleotide sequence ID" value="NZ_CBDQZW010000032.1"/>
</dbReference>
<dbReference type="OrthoDB" id="9809391at2"/>
<dbReference type="InterPro" id="IPR009061">
    <property type="entry name" value="DNA-bd_dom_put_sf"/>
</dbReference>
<dbReference type="PROSITE" id="PS50937">
    <property type="entry name" value="HTH_MERR_2"/>
    <property type="match status" value="1"/>
</dbReference>
<evidence type="ECO:0000313" key="4">
    <source>
        <dbReference type="Proteomes" id="UP000199025"/>
    </source>
</evidence>
<dbReference type="InterPro" id="IPR012925">
    <property type="entry name" value="TipAS_dom"/>
</dbReference>
<keyword evidence="4" id="KW-1185">Reference proteome</keyword>
<dbReference type="Gene3D" id="1.10.490.50">
    <property type="entry name" value="Antibiotic binding domain of TipA-like multidrug resistance regulators"/>
    <property type="match status" value="1"/>
</dbReference>
<dbReference type="InterPro" id="IPR047057">
    <property type="entry name" value="MerR_fam"/>
</dbReference>
<dbReference type="STRING" id="115433.SAMN05421835_13335"/>
<dbReference type="SMART" id="SM00422">
    <property type="entry name" value="HTH_MERR"/>
    <property type="match status" value="1"/>
</dbReference>
<dbReference type="InterPro" id="IPR036244">
    <property type="entry name" value="TipA-like_antibiotic-bd"/>
</dbReference>
<dbReference type="PANTHER" id="PTHR30204">
    <property type="entry name" value="REDOX-CYCLING DRUG-SENSING TRANSCRIPTIONAL ACTIVATOR SOXR"/>
    <property type="match status" value="1"/>
</dbReference>
<dbReference type="Proteomes" id="UP000199025">
    <property type="component" value="Unassembled WGS sequence"/>
</dbReference>
<sequence length="255" mass="28975">MADQVLSIVQVARLAKVTSRTLRHYDEIGLLPPDHTDPSGRRFYRREQLVRLQQILLLRELGLGLDRIAEILSGSVSQAEGLRLHRKWLLAERDRLDRLAATVARTITELEGGIEMQVERMFEGFAPGSEKAEQLAKEAADRWGDTATESYERSKNWSKEKWDEVNRQGSEATAKLAELAKAGVPVDDERVLDAVAGHYEWIKNHWTPDAESYTGLGRAYAEDERFRRQYEAVHPGFAEYLRDAIAAFAAARLTR</sequence>
<keyword evidence="1 3" id="KW-0238">DNA-binding</keyword>
<dbReference type="AlphaFoldDB" id="A0A1I4CAF0"/>
<evidence type="ECO:0000259" key="2">
    <source>
        <dbReference type="PROSITE" id="PS50937"/>
    </source>
</evidence>
<evidence type="ECO:0000256" key="1">
    <source>
        <dbReference type="ARBA" id="ARBA00023125"/>
    </source>
</evidence>
<name>A0A1I4CAF0_9PSEU</name>
<organism evidence="3 4">
    <name type="scientific">Amycolatopsis sacchari</name>
    <dbReference type="NCBI Taxonomy" id="115433"/>
    <lineage>
        <taxon>Bacteria</taxon>
        <taxon>Bacillati</taxon>
        <taxon>Actinomycetota</taxon>
        <taxon>Actinomycetes</taxon>
        <taxon>Pseudonocardiales</taxon>
        <taxon>Pseudonocardiaceae</taxon>
        <taxon>Amycolatopsis</taxon>
    </lineage>
</organism>
<dbReference type="EMBL" id="FORP01000033">
    <property type="protein sequence ID" value="SFK77773.1"/>
    <property type="molecule type" value="Genomic_DNA"/>
</dbReference>